<accession>A0A178TAY5</accession>
<proteinExistence type="predicted"/>
<sequence>MDASQMDEVYYDPYTLDSFINKRTGEKLTQIDLVCFENGKVYMLRGENND</sequence>
<gene>
    <name evidence="1" type="ORF">TAF16_1836</name>
</gene>
<dbReference type="EMBL" id="LUCQ01000105">
    <property type="protein sequence ID" value="OAO78569.1"/>
    <property type="molecule type" value="Genomic_DNA"/>
</dbReference>
<comment type="caution">
    <text evidence="1">The sequence shown here is derived from an EMBL/GenBank/DDBJ whole genome shotgun (WGS) entry which is preliminary data.</text>
</comment>
<name>A0A178TAY5_9BACL</name>
<evidence type="ECO:0000313" key="2">
    <source>
        <dbReference type="Proteomes" id="UP000078336"/>
    </source>
</evidence>
<protein>
    <submittedName>
        <fullName evidence="1">Uncharacterized protein</fullName>
    </submittedName>
</protein>
<dbReference type="AlphaFoldDB" id="A0A178TAY5"/>
<organism evidence="1 2">
    <name type="scientific">Anoxybacillus flavithermus</name>
    <dbReference type="NCBI Taxonomy" id="33934"/>
    <lineage>
        <taxon>Bacteria</taxon>
        <taxon>Bacillati</taxon>
        <taxon>Bacillota</taxon>
        <taxon>Bacilli</taxon>
        <taxon>Bacillales</taxon>
        <taxon>Anoxybacillaceae</taxon>
        <taxon>Anoxybacillus</taxon>
    </lineage>
</organism>
<keyword evidence="2" id="KW-1185">Reference proteome</keyword>
<reference evidence="1 2" key="1">
    <citation type="submission" date="2016-03" db="EMBL/GenBank/DDBJ databases">
        <title>Spore heat resistance.</title>
        <authorList>
            <person name="Boekhorst J."/>
            <person name="Berendsen E.M."/>
            <person name="Wells-Bennik M.H."/>
            <person name="Kuipers O.P."/>
        </authorList>
    </citation>
    <scope>NUCLEOTIDE SEQUENCE [LARGE SCALE GENOMIC DNA]</scope>
    <source>
        <strain evidence="1 2">AF16</strain>
    </source>
</reference>
<evidence type="ECO:0000313" key="1">
    <source>
        <dbReference type="EMBL" id="OAO78569.1"/>
    </source>
</evidence>
<dbReference type="Proteomes" id="UP000078336">
    <property type="component" value="Unassembled WGS sequence"/>
</dbReference>
<dbReference type="PATRIC" id="fig|33934.7.peg.897"/>